<dbReference type="GO" id="GO:0003964">
    <property type="term" value="F:RNA-directed DNA polymerase activity"/>
    <property type="evidence" value="ECO:0007669"/>
    <property type="project" value="UniProtKB-KW"/>
</dbReference>
<comment type="caution">
    <text evidence="6">The sequence shown here is derived from an EMBL/GenBank/DDBJ whole genome shotgun (WGS) entry which is preliminary data.</text>
</comment>
<evidence type="ECO:0000313" key="6">
    <source>
        <dbReference type="EMBL" id="RTQ32020.1"/>
    </source>
</evidence>
<keyword evidence="5 6" id="KW-0695">RNA-directed DNA polymerase</keyword>
<dbReference type="CDD" id="cd03487">
    <property type="entry name" value="RT_Bac_retron_II"/>
    <property type="match status" value="1"/>
</dbReference>
<dbReference type="AlphaFoldDB" id="A0A3S0Q7M4"/>
<keyword evidence="1" id="KW-0808">Transferase</keyword>
<dbReference type="InterPro" id="IPR000123">
    <property type="entry name" value="Reverse_transcriptase_msDNA"/>
</dbReference>
<dbReference type="PRINTS" id="PR00866">
    <property type="entry name" value="RNADNAPOLMS"/>
</dbReference>
<evidence type="ECO:0000256" key="1">
    <source>
        <dbReference type="ARBA" id="ARBA00022679"/>
    </source>
</evidence>
<reference evidence="6 7" key="1">
    <citation type="submission" date="2018-12" db="EMBL/GenBank/DDBJ databases">
        <title>The genome of Variovorax gossypii DSM 100435.</title>
        <authorList>
            <person name="Gao J."/>
            <person name="Sun J."/>
        </authorList>
    </citation>
    <scope>NUCLEOTIDE SEQUENCE [LARGE SCALE GENOMIC DNA]</scope>
    <source>
        <strain evidence="6 7">DSM 100435</strain>
    </source>
</reference>
<evidence type="ECO:0000256" key="2">
    <source>
        <dbReference type="ARBA" id="ARBA00022695"/>
    </source>
</evidence>
<evidence type="ECO:0000256" key="4">
    <source>
        <dbReference type="ARBA" id="ARBA00022842"/>
    </source>
</evidence>
<gene>
    <name evidence="6" type="ORF">EJP69_22290</name>
</gene>
<name>A0A3S0Q7M4_9BURK</name>
<organism evidence="6 7">
    <name type="scientific">Variovorax gossypii</name>
    <dbReference type="NCBI Taxonomy" id="1679495"/>
    <lineage>
        <taxon>Bacteria</taxon>
        <taxon>Pseudomonadati</taxon>
        <taxon>Pseudomonadota</taxon>
        <taxon>Betaproteobacteria</taxon>
        <taxon>Burkholderiales</taxon>
        <taxon>Comamonadaceae</taxon>
        <taxon>Variovorax</taxon>
    </lineage>
</organism>
<dbReference type="RefSeq" id="WP_126472539.1">
    <property type="nucleotide sequence ID" value="NZ_RXOE01000007.1"/>
</dbReference>
<dbReference type="Proteomes" id="UP000267418">
    <property type="component" value="Unassembled WGS sequence"/>
</dbReference>
<keyword evidence="4" id="KW-0460">Magnesium</keyword>
<dbReference type="GO" id="GO:0003723">
    <property type="term" value="F:RNA binding"/>
    <property type="evidence" value="ECO:0007669"/>
    <property type="project" value="InterPro"/>
</dbReference>
<sequence>MPASRSYPINESPLYKIRSRRRLAAVLFSNLPKLEALANQTDNYRRFDVVYAGKKRSVELPKPALARLHRRIFQILNCIEKPDYLHSGCKQRSYITNARVHVGLVPLVKLDIKKFYASVSSAHVYRFFNSGLQCSPDVSGLLARLCTANGHLPIGSSASQLLAFFSAKPMFDELHRHSVRHEVRDSYYVDDLTWSGVNATPRFLWAAKQIVHRHGFRYHSDRVYTASQPKIVTGVLIAGDRIAVQPRRELELWNTINTLCMQDPAKRLETINSLIGKAVANAQIDERFLARVRQLRAYKIKMQL</sequence>
<evidence type="ECO:0000256" key="5">
    <source>
        <dbReference type="ARBA" id="ARBA00022918"/>
    </source>
</evidence>
<protein>
    <submittedName>
        <fullName evidence="6">RNA-directed DNA polymerase</fullName>
    </submittedName>
</protein>
<evidence type="ECO:0000256" key="3">
    <source>
        <dbReference type="ARBA" id="ARBA00022723"/>
    </source>
</evidence>
<keyword evidence="3" id="KW-0479">Metal-binding</keyword>
<dbReference type="OrthoDB" id="7055795at2"/>
<dbReference type="EMBL" id="RXOE01000007">
    <property type="protein sequence ID" value="RTQ32020.1"/>
    <property type="molecule type" value="Genomic_DNA"/>
</dbReference>
<evidence type="ECO:0000313" key="7">
    <source>
        <dbReference type="Proteomes" id="UP000267418"/>
    </source>
</evidence>
<dbReference type="GO" id="GO:0046872">
    <property type="term" value="F:metal ion binding"/>
    <property type="evidence" value="ECO:0007669"/>
    <property type="project" value="UniProtKB-KW"/>
</dbReference>
<proteinExistence type="predicted"/>
<keyword evidence="7" id="KW-1185">Reference proteome</keyword>
<keyword evidence="2" id="KW-0548">Nucleotidyltransferase</keyword>
<accession>A0A3S0Q7M4</accession>